<organism evidence="1 2">
    <name type="scientific">Lactarius akahatsu</name>
    <dbReference type="NCBI Taxonomy" id="416441"/>
    <lineage>
        <taxon>Eukaryota</taxon>
        <taxon>Fungi</taxon>
        <taxon>Dikarya</taxon>
        <taxon>Basidiomycota</taxon>
        <taxon>Agaricomycotina</taxon>
        <taxon>Agaricomycetes</taxon>
        <taxon>Russulales</taxon>
        <taxon>Russulaceae</taxon>
        <taxon>Lactarius</taxon>
    </lineage>
</organism>
<sequence>AAGLEPLQGHGIRIGSLTLDYLLRGMPFDVTEGQGSMGRGLVSLYLRKHAVIIVPYIQAVP</sequence>
<proteinExistence type="predicted"/>
<comment type="caution">
    <text evidence="1">The sequence shown here is derived from an EMBL/GenBank/DDBJ whole genome shotgun (WGS) entry which is preliminary data.</text>
</comment>
<evidence type="ECO:0000313" key="2">
    <source>
        <dbReference type="Proteomes" id="UP001201163"/>
    </source>
</evidence>
<dbReference type="EMBL" id="JAKELL010000052">
    <property type="protein sequence ID" value="KAH8986719.1"/>
    <property type="molecule type" value="Genomic_DNA"/>
</dbReference>
<protein>
    <submittedName>
        <fullName evidence="1">Uncharacterized protein</fullName>
    </submittedName>
</protein>
<dbReference type="AlphaFoldDB" id="A0AAD4QBE3"/>
<evidence type="ECO:0000313" key="1">
    <source>
        <dbReference type="EMBL" id="KAH8986719.1"/>
    </source>
</evidence>
<feature type="non-terminal residue" evidence="1">
    <location>
        <position position="1"/>
    </location>
</feature>
<accession>A0AAD4QBE3</accession>
<reference evidence="1" key="1">
    <citation type="submission" date="2022-01" db="EMBL/GenBank/DDBJ databases">
        <title>Comparative genomics reveals a dynamic genome evolution in the ectomycorrhizal milk-cap (Lactarius) mushrooms.</title>
        <authorList>
            <consortium name="DOE Joint Genome Institute"/>
            <person name="Lebreton A."/>
            <person name="Tang N."/>
            <person name="Kuo A."/>
            <person name="LaButti K."/>
            <person name="Drula E."/>
            <person name="Barry K."/>
            <person name="Clum A."/>
            <person name="Lipzen A."/>
            <person name="Mousain D."/>
            <person name="Ng V."/>
            <person name="Wang R."/>
            <person name="Wang X."/>
            <person name="Dai Y."/>
            <person name="Henrissat B."/>
            <person name="Grigoriev I.V."/>
            <person name="Guerin-Laguette A."/>
            <person name="Yu F."/>
            <person name="Martin F.M."/>
        </authorList>
    </citation>
    <scope>NUCLEOTIDE SEQUENCE</scope>
    <source>
        <strain evidence="1">QP</strain>
    </source>
</reference>
<name>A0AAD4QBE3_9AGAM</name>
<feature type="non-terminal residue" evidence="1">
    <location>
        <position position="61"/>
    </location>
</feature>
<dbReference type="Proteomes" id="UP001201163">
    <property type="component" value="Unassembled WGS sequence"/>
</dbReference>
<keyword evidence="2" id="KW-1185">Reference proteome</keyword>
<gene>
    <name evidence="1" type="ORF">EDB92DRAFT_1781121</name>
</gene>